<sequence>MVMLPFSQVSHYSLSFKTMILLLILTFLTLRILCHQSDSGHVLLLVSGVALPFGNGDSSTGRDEALATTANSFFLYDLSKELLTSASSSSAMPASLAEHLNELEFYHVLAPNFIGIVPAPKTSLPQSFSLEQEWIELTQLRLLLVSPIKTLLSSISWNLS</sequence>
<reference evidence="1 2" key="1">
    <citation type="submission" date="2024-11" db="EMBL/GenBank/DDBJ databases">
        <title>A near-complete genome assembly of Cinchona calisaya.</title>
        <authorList>
            <person name="Lian D.C."/>
            <person name="Zhao X.W."/>
            <person name="Wei L."/>
        </authorList>
    </citation>
    <scope>NUCLEOTIDE SEQUENCE [LARGE SCALE GENOMIC DNA]</scope>
    <source>
        <tissue evidence="1">Nenye</tissue>
    </source>
</reference>
<dbReference type="EMBL" id="JBJUIK010000001">
    <property type="protein sequence ID" value="KAL3537584.1"/>
    <property type="molecule type" value="Genomic_DNA"/>
</dbReference>
<accession>A0ABD3B259</accession>
<dbReference type="Proteomes" id="UP001630127">
    <property type="component" value="Unassembled WGS sequence"/>
</dbReference>
<keyword evidence="2" id="KW-1185">Reference proteome</keyword>
<comment type="caution">
    <text evidence="1">The sequence shown here is derived from an EMBL/GenBank/DDBJ whole genome shotgun (WGS) entry which is preliminary data.</text>
</comment>
<organism evidence="1 2">
    <name type="scientific">Cinchona calisaya</name>
    <dbReference type="NCBI Taxonomy" id="153742"/>
    <lineage>
        <taxon>Eukaryota</taxon>
        <taxon>Viridiplantae</taxon>
        <taxon>Streptophyta</taxon>
        <taxon>Embryophyta</taxon>
        <taxon>Tracheophyta</taxon>
        <taxon>Spermatophyta</taxon>
        <taxon>Magnoliopsida</taxon>
        <taxon>eudicotyledons</taxon>
        <taxon>Gunneridae</taxon>
        <taxon>Pentapetalae</taxon>
        <taxon>asterids</taxon>
        <taxon>lamiids</taxon>
        <taxon>Gentianales</taxon>
        <taxon>Rubiaceae</taxon>
        <taxon>Cinchonoideae</taxon>
        <taxon>Cinchoneae</taxon>
        <taxon>Cinchona</taxon>
    </lineage>
</organism>
<dbReference type="AlphaFoldDB" id="A0ABD3B259"/>
<evidence type="ECO:0000313" key="2">
    <source>
        <dbReference type="Proteomes" id="UP001630127"/>
    </source>
</evidence>
<proteinExistence type="predicted"/>
<evidence type="ECO:0000313" key="1">
    <source>
        <dbReference type="EMBL" id="KAL3537584.1"/>
    </source>
</evidence>
<name>A0ABD3B259_9GENT</name>
<protein>
    <submittedName>
        <fullName evidence="1">Uncharacterized protein</fullName>
    </submittedName>
</protein>
<gene>
    <name evidence="1" type="ORF">ACH5RR_000950</name>
</gene>